<evidence type="ECO:0000256" key="3">
    <source>
        <dbReference type="ARBA" id="ARBA00023157"/>
    </source>
</evidence>
<feature type="disulfide bond" evidence="5">
    <location>
        <begin position="187"/>
        <end position="214"/>
    </location>
</feature>
<reference evidence="7" key="1">
    <citation type="submission" date="2020-07" db="EMBL/GenBank/DDBJ databases">
        <title>A long reads based de novo assembly of the rainbow trout Arlee double haploid line genome.</title>
        <authorList>
            <person name="Gao G."/>
            <person name="Palti Y."/>
        </authorList>
    </citation>
    <scope>NUCLEOTIDE SEQUENCE [LARGE SCALE GENOMIC DNA]</scope>
</reference>
<dbReference type="InterPro" id="IPR035976">
    <property type="entry name" value="Sushi/SCR/CCP_sf"/>
</dbReference>
<dbReference type="Proteomes" id="UP000694395">
    <property type="component" value="Chromosome 7"/>
</dbReference>
<feature type="domain" description="Sushi" evidence="6">
    <location>
        <begin position="35"/>
        <end position="97"/>
    </location>
</feature>
<evidence type="ECO:0000256" key="5">
    <source>
        <dbReference type="PROSITE-ProRule" id="PRU00302"/>
    </source>
</evidence>
<dbReference type="SUPFAM" id="SSF57535">
    <property type="entry name" value="Complement control module/SCR domain"/>
    <property type="match status" value="4"/>
</dbReference>
<comment type="caution">
    <text evidence="5">Lacks conserved residue(s) required for the propagation of feature annotation.</text>
</comment>
<dbReference type="Gene3D" id="2.10.70.10">
    <property type="entry name" value="Complement Module, domain 1"/>
    <property type="match status" value="4"/>
</dbReference>
<feature type="domain" description="Sushi" evidence="6">
    <location>
        <begin position="98"/>
        <end position="154"/>
    </location>
</feature>
<dbReference type="InterPro" id="IPR050350">
    <property type="entry name" value="Compl-Cell_Adhes-Reg"/>
</dbReference>
<dbReference type="SMART" id="SM00032">
    <property type="entry name" value="CCP"/>
    <property type="match status" value="4"/>
</dbReference>
<reference evidence="7" key="3">
    <citation type="submission" date="2025-09" db="UniProtKB">
        <authorList>
            <consortium name="Ensembl"/>
        </authorList>
    </citation>
    <scope>IDENTIFICATION</scope>
</reference>
<dbReference type="Ensembl" id="ENSOMYT00000053836.2">
    <property type="protein sequence ID" value="ENSOMYP00000049534.2"/>
    <property type="gene ID" value="ENSOMYG00000062593.1"/>
</dbReference>
<dbReference type="CDD" id="cd00033">
    <property type="entry name" value="CCP"/>
    <property type="match status" value="4"/>
</dbReference>
<keyword evidence="3 5" id="KW-1015">Disulfide bond</keyword>
<organism evidence="7 8">
    <name type="scientific">Oncorhynchus mykiss</name>
    <name type="common">Rainbow trout</name>
    <name type="synonym">Salmo gairdneri</name>
    <dbReference type="NCBI Taxonomy" id="8022"/>
    <lineage>
        <taxon>Eukaryota</taxon>
        <taxon>Metazoa</taxon>
        <taxon>Chordata</taxon>
        <taxon>Craniata</taxon>
        <taxon>Vertebrata</taxon>
        <taxon>Euteleostomi</taxon>
        <taxon>Actinopterygii</taxon>
        <taxon>Neopterygii</taxon>
        <taxon>Teleostei</taxon>
        <taxon>Protacanthopterygii</taxon>
        <taxon>Salmoniformes</taxon>
        <taxon>Salmonidae</taxon>
        <taxon>Salmoninae</taxon>
        <taxon>Oncorhynchus</taxon>
    </lineage>
</organism>
<name>A0A8C7REZ0_ONCMY</name>
<dbReference type="PANTHER" id="PTHR19325:SF570">
    <property type="entry name" value="COMPLEMENT COMPONENT 4 BINDING PROTEIN, MEMBRANE"/>
    <property type="match status" value="1"/>
</dbReference>
<dbReference type="GeneTree" id="ENSGT00940000163310"/>
<keyword evidence="1 5" id="KW-0768">Sushi</keyword>
<feature type="domain" description="Sushi" evidence="6">
    <location>
        <begin position="220"/>
        <end position="282"/>
    </location>
</feature>
<dbReference type="AlphaFoldDB" id="A0A8C7REZ0"/>
<evidence type="ECO:0000256" key="2">
    <source>
        <dbReference type="ARBA" id="ARBA00022737"/>
    </source>
</evidence>
<dbReference type="InterPro" id="IPR000436">
    <property type="entry name" value="Sushi_SCR_CCP_dom"/>
</dbReference>
<accession>A0A8C7REZ0</accession>
<sequence>MNSCHSEWKSVYLFPCPYFELYKNHTNVALCSCMTECPKPQVEGNVVLTTDALLMNDFPEGGEATFECANGYLKEQGSERITCTSGKWSTLKLTCKKKDCGAPRKMPHLTYEFKEGTLFGASARAICDKGYQLMGPSYRQCYAIGWSGRPRCKVVTCDKPPEIMHGTIIEKPGEELPEYGGVIQYSCNEGYTLIGNKSIECIEDGEYNSLPPECKGMDSIYCPKPQVEGNVVLTTDALLMNDFPEGGEATFECANGYLKEQGSERITCTSGKWSTLKLTCKSMRQNSSNFLSFSNCIHSYGGLLLLGSANMADRRLQNLSIANRWHKQSRVYIHN</sequence>
<evidence type="ECO:0000313" key="8">
    <source>
        <dbReference type="Proteomes" id="UP000694395"/>
    </source>
</evidence>
<feature type="domain" description="Sushi" evidence="6">
    <location>
        <begin position="155"/>
        <end position="216"/>
    </location>
</feature>
<dbReference type="PANTHER" id="PTHR19325">
    <property type="entry name" value="COMPLEMENT COMPONENT-RELATED SUSHI DOMAIN-CONTAINING"/>
    <property type="match status" value="1"/>
</dbReference>
<feature type="disulfide bond" evidence="5">
    <location>
        <begin position="253"/>
        <end position="280"/>
    </location>
</feature>
<proteinExistence type="predicted"/>
<dbReference type="Pfam" id="PF00084">
    <property type="entry name" value="Sushi"/>
    <property type="match status" value="4"/>
</dbReference>
<keyword evidence="8" id="KW-1185">Reference proteome</keyword>
<evidence type="ECO:0000256" key="4">
    <source>
        <dbReference type="ARBA" id="ARBA00023180"/>
    </source>
</evidence>
<dbReference type="PROSITE" id="PS50923">
    <property type="entry name" value="SUSHI"/>
    <property type="match status" value="4"/>
</dbReference>
<protein>
    <recommendedName>
        <fullName evidence="6">Sushi domain-containing protein</fullName>
    </recommendedName>
</protein>
<evidence type="ECO:0000256" key="1">
    <source>
        <dbReference type="ARBA" id="ARBA00022659"/>
    </source>
</evidence>
<keyword evidence="4" id="KW-0325">Glycoprotein</keyword>
<reference evidence="7" key="2">
    <citation type="submission" date="2025-08" db="UniProtKB">
        <authorList>
            <consortium name="Ensembl"/>
        </authorList>
    </citation>
    <scope>IDENTIFICATION</scope>
</reference>
<evidence type="ECO:0000259" key="6">
    <source>
        <dbReference type="PROSITE" id="PS50923"/>
    </source>
</evidence>
<keyword evidence="2" id="KW-0677">Repeat</keyword>
<feature type="disulfide bond" evidence="5">
    <location>
        <begin position="68"/>
        <end position="95"/>
    </location>
</feature>
<evidence type="ECO:0000313" key="7">
    <source>
        <dbReference type="Ensembl" id="ENSOMYP00000049534.2"/>
    </source>
</evidence>